<accession>A0A382LVY2</accession>
<gene>
    <name evidence="1" type="ORF">METZ01_LOCUS293527</name>
</gene>
<organism evidence="1">
    <name type="scientific">marine metagenome</name>
    <dbReference type="NCBI Taxonomy" id="408172"/>
    <lineage>
        <taxon>unclassified sequences</taxon>
        <taxon>metagenomes</taxon>
        <taxon>ecological metagenomes</taxon>
    </lineage>
</organism>
<dbReference type="AlphaFoldDB" id="A0A382LVY2"/>
<evidence type="ECO:0000313" key="1">
    <source>
        <dbReference type="EMBL" id="SVC40673.1"/>
    </source>
</evidence>
<name>A0A382LVY2_9ZZZZ</name>
<reference evidence="1" key="1">
    <citation type="submission" date="2018-05" db="EMBL/GenBank/DDBJ databases">
        <authorList>
            <person name="Lanie J.A."/>
            <person name="Ng W.-L."/>
            <person name="Kazmierczak K.M."/>
            <person name="Andrzejewski T.M."/>
            <person name="Davidsen T.M."/>
            <person name="Wayne K.J."/>
            <person name="Tettelin H."/>
            <person name="Glass J.I."/>
            <person name="Rusch D."/>
            <person name="Podicherti R."/>
            <person name="Tsui H.-C.T."/>
            <person name="Winkler M.E."/>
        </authorList>
    </citation>
    <scope>NUCLEOTIDE SEQUENCE</scope>
</reference>
<dbReference type="EMBL" id="UINC01089510">
    <property type="protein sequence ID" value="SVC40673.1"/>
    <property type="molecule type" value="Genomic_DNA"/>
</dbReference>
<proteinExistence type="predicted"/>
<sequence>MIFNISEKIQSEIIHHYDSDSGDMIKSTGNSFSIITNNQEINFLIPGQIKFLMNFRIIRRFLRYDKANAVFNWKRDGVVVLYQWKIYFFDLQTQQLNFIDNLKQCRNVLHGGLAVTSHGIYFGEYGHNQKRDPVPIWKSEDDGRNFKIIKELTEQKIKHIHGIYFDKFSESLWIVTGDFDGECFVIEVSDQDFLQLKWHGDGSQKWRPVSLFFMPEKVIWVMDSPIQKAYLQIFDRKDGSITEGQYFPGPVWYSKQFESGDAILQTSVEIGHEVKSKDSIIFYSNNLVDWEEVYRFKKDFLPMPFFKFGVIAFADGKQSKDDFVLFGEALSFLDGVAIKASIK</sequence>
<dbReference type="SUPFAM" id="SSF63825">
    <property type="entry name" value="YWTD domain"/>
    <property type="match status" value="1"/>
</dbReference>
<protein>
    <submittedName>
        <fullName evidence="1">Uncharacterized protein</fullName>
    </submittedName>
</protein>